<evidence type="ECO:0000259" key="1">
    <source>
        <dbReference type="Pfam" id="PF07727"/>
    </source>
</evidence>
<dbReference type="PANTHER" id="PTHR11439">
    <property type="entry name" value="GAG-POL-RELATED RETROTRANSPOSON"/>
    <property type="match status" value="1"/>
</dbReference>
<dbReference type="OrthoDB" id="2506051at2759"/>
<comment type="caution">
    <text evidence="2">The sequence shown here is derived from an EMBL/GenBank/DDBJ whole genome shotgun (WGS) entry which is preliminary data.</text>
</comment>
<dbReference type="InterPro" id="IPR013103">
    <property type="entry name" value="RVT_2"/>
</dbReference>
<feature type="domain" description="Reverse transcriptase Ty1/copia-type" evidence="1">
    <location>
        <begin position="1"/>
        <end position="157"/>
    </location>
</feature>
<reference evidence="2" key="1">
    <citation type="submission" date="2021-03" db="EMBL/GenBank/DDBJ databases">
        <title>Draft genome sequence of rust myrtle Austropuccinia psidii MF-1, a brazilian biotype.</title>
        <authorList>
            <person name="Quecine M.C."/>
            <person name="Pachon D.M.R."/>
            <person name="Bonatelli M.L."/>
            <person name="Correr F.H."/>
            <person name="Franceschini L.M."/>
            <person name="Leite T.F."/>
            <person name="Margarido G.R.A."/>
            <person name="Almeida C.A."/>
            <person name="Ferrarezi J.A."/>
            <person name="Labate C.A."/>
        </authorList>
    </citation>
    <scope>NUCLEOTIDE SEQUENCE</scope>
    <source>
        <strain evidence="2">MF-1</strain>
    </source>
</reference>
<dbReference type="InterPro" id="IPR043502">
    <property type="entry name" value="DNA/RNA_pol_sf"/>
</dbReference>
<dbReference type="SUPFAM" id="SSF56672">
    <property type="entry name" value="DNA/RNA polymerases"/>
    <property type="match status" value="1"/>
</dbReference>
<evidence type="ECO:0000313" key="3">
    <source>
        <dbReference type="Proteomes" id="UP000765509"/>
    </source>
</evidence>
<dbReference type="Pfam" id="PF07727">
    <property type="entry name" value="RVT_2"/>
    <property type="match status" value="1"/>
</dbReference>
<accession>A0A9Q3IB58</accession>
<proteinExistence type="predicted"/>
<evidence type="ECO:0000313" key="2">
    <source>
        <dbReference type="EMBL" id="MBW0532855.1"/>
    </source>
</evidence>
<dbReference type="EMBL" id="AVOT02038071">
    <property type="protein sequence ID" value="MBW0532855.1"/>
    <property type="molecule type" value="Genomic_DNA"/>
</dbReference>
<dbReference type="PANTHER" id="PTHR11439:SF463">
    <property type="entry name" value="REVERSE TRANSCRIPTASE TY1_COPIA-TYPE DOMAIN-CONTAINING PROTEIN"/>
    <property type="match status" value="1"/>
</dbReference>
<keyword evidence="3" id="KW-1185">Reference proteome</keyword>
<dbReference type="Proteomes" id="UP000765509">
    <property type="component" value="Unassembled WGS sequence"/>
</dbReference>
<dbReference type="AlphaFoldDB" id="A0A9Q3IB58"/>
<sequence length="284" mass="32555">MDVRSTFLNAPLQEEICLEIPQGVSADKKTHALQLNKALYGLKQASLAWYKNLTKWLTTLGFQCSITDPCVFWRKGNSPIWIYVHVDDLAIFGPNLEYFKQEIKKDFDMKDLGRAQLLLGIKINHLNDGFSLNQEHYINEQADKYNIKNLITSNTPLKTHIQFSISSDKEHEEFNKLEINYRSAVGSLNYISSNTCPEITFAISHLSQFLEKPGIHHWNACLQVFQYLFHSKDLSLTFKNNGFNHIIIYANADWGNNPIDRRSVSGFTNQLLLNNNKAAIDLAD</sequence>
<protein>
    <recommendedName>
        <fullName evidence="1">Reverse transcriptase Ty1/copia-type domain-containing protein</fullName>
    </recommendedName>
</protein>
<gene>
    <name evidence="2" type="ORF">O181_072570</name>
</gene>
<organism evidence="2 3">
    <name type="scientific">Austropuccinia psidii MF-1</name>
    <dbReference type="NCBI Taxonomy" id="1389203"/>
    <lineage>
        <taxon>Eukaryota</taxon>
        <taxon>Fungi</taxon>
        <taxon>Dikarya</taxon>
        <taxon>Basidiomycota</taxon>
        <taxon>Pucciniomycotina</taxon>
        <taxon>Pucciniomycetes</taxon>
        <taxon>Pucciniales</taxon>
        <taxon>Sphaerophragmiaceae</taxon>
        <taxon>Austropuccinia</taxon>
    </lineage>
</organism>
<name>A0A9Q3IB58_9BASI</name>